<accession>A0A1S7QI80</accession>
<protein>
    <submittedName>
        <fullName evidence="1">Uncharacterized protein (Modular protein)</fullName>
    </submittedName>
</protein>
<organism evidence="1 2">
    <name type="scientific">Agrobacterium deltaense Zutra 3/1</name>
    <dbReference type="NCBI Taxonomy" id="1183427"/>
    <lineage>
        <taxon>Bacteria</taxon>
        <taxon>Pseudomonadati</taxon>
        <taxon>Pseudomonadota</taxon>
        <taxon>Alphaproteobacteria</taxon>
        <taxon>Hyphomicrobiales</taxon>
        <taxon>Rhizobiaceae</taxon>
        <taxon>Rhizobium/Agrobacterium group</taxon>
        <taxon>Agrobacterium</taxon>
    </lineage>
</organism>
<dbReference type="Proteomes" id="UP000191987">
    <property type="component" value="Unassembled WGS sequence"/>
</dbReference>
<reference evidence="1 2" key="1">
    <citation type="submission" date="2016-01" db="EMBL/GenBank/DDBJ databases">
        <authorList>
            <person name="Oliw E.H."/>
        </authorList>
    </citation>
    <scope>NUCLEOTIDE SEQUENCE [LARGE SCALE GENOMIC DNA]</scope>
    <source>
        <strain evidence="1 2">Zutra 3-1</strain>
    </source>
</reference>
<evidence type="ECO:0000313" key="1">
    <source>
        <dbReference type="EMBL" id="CUX37366.1"/>
    </source>
</evidence>
<gene>
    <name evidence="1" type="ORF">AGR7C_Cc40069</name>
</gene>
<evidence type="ECO:0000313" key="2">
    <source>
        <dbReference type="Proteomes" id="UP000191987"/>
    </source>
</evidence>
<name>A0A1S7QI80_9HYPH</name>
<sequence>MKTDKIVAIGLKRLKTVLCHCGITDGERPFKRRSTNRNRDRHKPADRKTGYEMLKKIIAAAICGIAVASMSNHADAAGAAGFARGFAAVEKSAVTQIGVSAPGGFDGCVLSAGQCVSTIAAPLTGERREELLRVNRDVNATMGALDDYFSGFAADVPATPSLSLGDCGDCAAIKRTALAGAGWSSSALRLAFSLNNDGSLEKVLIVTTDKGDIVLGNAVFSPAERETAL</sequence>
<proteinExistence type="predicted"/>
<dbReference type="AlphaFoldDB" id="A0A1S7QI80"/>
<dbReference type="Pfam" id="PF06035">
    <property type="entry name" value="Peptidase_C93"/>
    <property type="match status" value="1"/>
</dbReference>
<dbReference type="Gene3D" id="3.10.620.30">
    <property type="match status" value="1"/>
</dbReference>
<dbReference type="EMBL" id="FBWG01000021">
    <property type="protein sequence ID" value="CUX37366.1"/>
    <property type="molecule type" value="Genomic_DNA"/>
</dbReference>
<dbReference type="InterPro" id="IPR010319">
    <property type="entry name" value="Transglutaminase-like_Cys_pept"/>
</dbReference>